<sequence length="247" mass="28453">YSRYAAFIDTDDNFRIYRRFGTLRNRVLLHRQLELSLLEDELDELDQSDNNGARAYRLASIQYDKAQQDSMRTDLVERIDTKLEQYDTLLARERQSLAMEKPTKRNHLNLINYVWNTRMIAQAEAGVLNRLDDFVVLSRNQDSPFHTFLEDVLQKFPLPWIQEAKAEGSENAGINLFSKARISALIQVTVTIITVGLLMVPVCLLFKLKMADKIKVVLLLVFVLVFPIAISVFARPRHHELFAATAA</sequence>
<dbReference type="EMBL" id="MSZU01000114">
    <property type="protein sequence ID" value="OMP82540.1"/>
    <property type="molecule type" value="Genomic_DNA"/>
</dbReference>
<evidence type="ECO:0000313" key="4">
    <source>
        <dbReference type="Proteomes" id="UP000190776"/>
    </source>
</evidence>
<comment type="caution">
    <text evidence="3">The sequence shown here is derived from an EMBL/GenBank/DDBJ whole genome shotgun (WGS) entry which is preliminary data.</text>
</comment>
<feature type="non-terminal residue" evidence="3">
    <location>
        <position position="1"/>
    </location>
</feature>
<protein>
    <recommendedName>
        <fullName evidence="2">DUF6594 domain-containing protein</fullName>
    </recommendedName>
</protein>
<evidence type="ECO:0000313" key="3">
    <source>
        <dbReference type="EMBL" id="OMP82540.1"/>
    </source>
</evidence>
<dbReference type="AlphaFoldDB" id="A0A1S8B4P5"/>
<feature type="transmembrane region" description="Helical" evidence="1">
    <location>
        <begin position="184"/>
        <end position="204"/>
    </location>
</feature>
<feature type="transmembrane region" description="Helical" evidence="1">
    <location>
        <begin position="216"/>
        <end position="234"/>
    </location>
</feature>
<name>A0A1S8B4P5_9PEZI</name>
<accession>A0A1S8B4P5</accession>
<feature type="domain" description="DUF6594" evidence="2">
    <location>
        <begin position="1"/>
        <end position="247"/>
    </location>
</feature>
<dbReference type="OrthoDB" id="3533814at2759"/>
<dbReference type="Proteomes" id="UP000190776">
    <property type="component" value="Unassembled WGS sequence"/>
</dbReference>
<reference evidence="3 4" key="1">
    <citation type="submission" date="2017-01" db="EMBL/GenBank/DDBJ databases">
        <title>Draft genome sequence of Diplodia seriata F98.1, a fungal species involved in grapevine trunk diseases.</title>
        <authorList>
            <person name="Robert-Siegwald G."/>
            <person name="Vallet J."/>
            <person name="Abou-Mansour E."/>
            <person name="Xu J."/>
            <person name="Rey P."/>
            <person name="Bertsch C."/>
            <person name="Rego C."/>
            <person name="Larignon P."/>
            <person name="Fontaine F."/>
            <person name="Lebrun M.-H."/>
        </authorList>
    </citation>
    <scope>NUCLEOTIDE SEQUENCE [LARGE SCALE GENOMIC DNA]</scope>
    <source>
        <strain evidence="3 4">F98.1</strain>
    </source>
</reference>
<dbReference type="InterPro" id="IPR046529">
    <property type="entry name" value="DUF6594"/>
</dbReference>
<gene>
    <name evidence="3" type="ORF">BK809_0006850</name>
</gene>
<keyword evidence="1" id="KW-1133">Transmembrane helix</keyword>
<evidence type="ECO:0000259" key="2">
    <source>
        <dbReference type="Pfam" id="PF20237"/>
    </source>
</evidence>
<keyword evidence="1" id="KW-0472">Membrane</keyword>
<proteinExistence type="predicted"/>
<dbReference type="STRING" id="420778.A0A1S8B4P5"/>
<dbReference type="Pfam" id="PF20237">
    <property type="entry name" value="DUF6594"/>
    <property type="match status" value="1"/>
</dbReference>
<evidence type="ECO:0000256" key="1">
    <source>
        <dbReference type="SAM" id="Phobius"/>
    </source>
</evidence>
<keyword evidence="1" id="KW-0812">Transmembrane</keyword>
<dbReference type="PANTHER" id="PTHR34502">
    <property type="entry name" value="DUF6594 DOMAIN-CONTAINING PROTEIN-RELATED"/>
    <property type="match status" value="1"/>
</dbReference>
<organism evidence="3 4">
    <name type="scientific">Diplodia seriata</name>
    <dbReference type="NCBI Taxonomy" id="420778"/>
    <lineage>
        <taxon>Eukaryota</taxon>
        <taxon>Fungi</taxon>
        <taxon>Dikarya</taxon>
        <taxon>Ascomycota</taxon>
        <taxon>Pezizomycotina</taxon>
        <taxon>Dothideomycetes</taxon>
        <taxon>Dothideomycetes incertae sedis</taxon>
        <taxon>Botryosphaeriales</taxon>
        <taxon>Botryosphaeriaceae</taxon>
        <taxon>Diplodia</taxon>
    </lineage>
</organism>
<dbReference type="PANTHER" id="PTHR34502:SF3">
    <property type="entry name" value="DUF6594 DOMAIN-CONTAINING PROTEIN"/>
    <property type="match status" value="1"/>
</dbReference>